<gene>
    <name evidence="1" type="ORF">TCMB3V08_LOCUS13239</name>
</gene>
<name>A0A7R9JJZ7_TIMCA</name>
<reference evidence="1" key="1">
    <citation type="submission" date="2020-11" db="EMBL/GenBank/DDBJ databases">
        <authorList>
            <person name="Tran Van P."/>
        </authorList>
    </citation>
    <scope>NUCLEOTIDE SEQUENCE</scope>
</reference>
<protein>
    <submittedName>
        <fullName evidence="1">(California timema) hypothetical protein</fullName>
    </submittedName>
</protein>
<sequence>MKVERIKDPEEETQDMTSIPPVTTCSEVEDAAPHVDYHHGYRRAGEAVAKRRKIHVPAVTAASPYYISTITGTCGLERVCAAVQVSAAYATVGMKLPNREISLRPREFVIQGSEGEPA</sequence>
<evidence type="ECO:0000313" key="1">
    <source>
        <dbReference type="EMBL" id="CAD7580706.1"/>
    </source>
</evidence>
<proteinExistence type="predicted"/>
<accession>A0A7R9JJZ7</accession>
<organism evidence="1">
    <name type="scientific">Timema californicum</name>
    <name type="common">California timema</name>
    <name type="synonym">Walking stick</name>
    <dbReference type="NCBI Taxonomy" id="61474"/>
    <lineage>
        <taxon>Eukaryota</taxon>
        <taxon>Metazoa</taxon>
        <taxon>Ecdysozoa</taxon>
        <taxon>Arthropoda</taxon>
        <taxon>Hexapoda</taxon>
        <taxon>Insecta</taxon>
        <taxon>Pterygota</taxon>
        <taxon>Neoptera</taxon>
        <taxon>Polyneoptera</taxon>
        <taxon>Phasmatodea</taxon>
        <taxon>Timematodea</taxon>
        <taxon>Timematoidea</taxon>
        <taxon>Timematidae</taxon>
        <taxon>Timema</taxon>
    </lineage>
</organism>
<dbReference type="EMBL" id="OE203727">
    <property type="protein sequence ID" value="CAD7580706.1"/>
    <property type="molecule type" value="Genomic_DNA"/>
</dbReference>
<dbReference type="AlphaFoldDB" id="A0A7R9JJZ7"/>